<keyword evidence="1" id="KW-0675">Receptor</keyword>
<dbReference type="GO" id="GO:0008270">
    <property type="term" value="F:zinc ion binding"/>
    <property type="evidence" value="ECO:0007669"/>
    <property type="project" value="InterPro"/>
</dbReference>
<protein>
    <submittedName>
        <fullName evidence="1">TNF receptor-associated factor 3</fullName>
    </submittedName>
</protein>
<dbReference type="PANTHER" id="PTHR47331:SF5">
    <property type="entry name" value="RIBONUCLEASE H"/>
    <property type="match status" value="1"/>
</dbReference>
<accession>A0A6S7GT28</accession>
<organism evidence="1 2">
    <name type="scientific">Paramuricea clavata</name>
    <name type="common">Red gorgonian</name>
    <name type="synonym">Violescent sea-whip</name>
    <dbReference type="NCBI Taxonomy" id="317549"/>
    <lineage>
        <taxon>Eukaryota</taxon>
        <taxon>Metazoa</taxon>
        <taxon>Cnidaria</taxon>
        <taxon>Anthozoa</taxon>
        <taxon>Octocorallia</taxon>
        <taxon>Malacalcyonacea</taxon>
        <taxon>Plexauridae</taxon>
        <taxon>Paramuricea</taxon>
    </lineage>
</organism>
<comment type="caution">
    <text evidence="1">The sequence shown here is derived from an EMBL/GenBank/DDBJ whole genome shotgun (WGS) entry which is preliminary data.</text>
</comment>
<dbReference type="Pfam" id="PF03564">
    <property type="entry name" value="DUF1759"/>
    <property type="match status" value="1"/>
</dbReference>
<dbReference type="PANTHER" id="PTHR47331">
    <property type="entry name" value="PHD-TYPE DOMAIN-CONTAINING PROTEIN"/>
    <property type="match status" value="1"/>
</dbReference>
<dbReference type="InterPro" id="IPR005312">
    <property type="entry name" value="DUF1759"/>
</dbReference>
<dbReference type="InterPro" id="IPR008042">
    <property type="entry name" value="Retrotrans_Pao"/>
</dbReference>
<dbReference type="EMBL" id="CACRXK020002205">
    <property type="protein sequence ID" value="CAB3993182.1"/>
    <property type="molecule type" value="Genomic_DNA"/>
</dbReference>
<dbReference type="SMART" id="SM00343">
    <property type="entry name" value="ZnF_C2HC"/>
    <property type="match status" value="1"/>
</dbReference>
<reference evidence="1" key="1">
    <citation type="submission" date="2020-04" db="EMBL/GenBank/DDBJ databases">
        <authorList>
            <person name="Alioto T."/>
            <person name="Alioto T."/>
            <person name="Gomez Garrido J."/>
        </authorList>
    </citation>
    <scope>NUCLEOTIDE SEQUENCE</scope>
    <source>
        <strain evidence="1">A484AB</strain>
    </source>
</reference>
<dbReference type="InterPro" id="IPR036875">
    <property type="entry name" value="Znf_CCHC_sf"/>
</dbReference>
<dbReference type="Proteomes" id="UP001152795">
    <property type="component" value="Unassembled WGS sequence"/>
</dbReference>
<keyword evidence="2" id="KW-1185">Reference proteome</keyword>
<dbReference type="PROSITE" id="PS50158">
    <property type="entry name" value="ZF_CCHC"/>
    <property type="match status" value="1"/>
</dbReference>
<evidence type="ECO:0000313" key="1">
    <source>
        <dbReference type="EMBL" id="CAB3993182.1"/>
    </source>
</evidence>
<name>A0A6S7GT28_PARCT</name>
<dbReference type="Pfam" id="PF00098">
    <property type="entry name" value="zf-CCHC"/>
    <property type="match status" value="1"/>
</dbReference>
<gene>
    <name evidence="1" type="ORF">PACLA_8A069990</name>
</gene>
<dbReference type="AlphaFoldDB" id="A0A6S7GT28"/>
<dbReference type="Gene3D" id="4.10.60.10">
    <property type="entry name" value="Zinc finger, CCHC-type"/>
    <property type="match status" value="1"/>
</dbReference>
<dbReference type="OrthoDB" id="5978872at2759"/>
<dbReference type="GO" id="GO:0003676">
    <property type="term" value="F:nucleic acid binding"/>
    <property type="evidence" value="ECO:0007669"/>
    <property type="project" value="InterPro"/>
</dbReference>
<dbReference type="InterPro" id="IPR001878">
    <property type="entry name" value="Znf_CCHC"/>
</dbReference>
<dbReference type="SUPFAM" id="SSF57756">
    <property type="entry name" value="Retrovirus zinc finger-like domains"/>
    <property type="match status" value="1"/>
</dbReference>
<proteinExistence type="predicted"/>
<dbReference type="Pfam" id="PF05380">
    <property type="entry name" value="Peptidase_A17"/>
    <property type="match status" value="1"/>
</dbReference>
<sequence length="761" mass="85246">MAVADVKKKIKARQGHRTFAESVMTKSRELIAGEITEDICWKLQVNKRILEDNIEKEIIDSSEFNATVDEYLVQIEIVLTENAKVQVSPHQPVLTPSTAPVKAKLPKLSLNKFSGNPVDWHAFWDSFGSAVGSNSSLSDVDKFNYLKSLLHGSAAETISGFSLTKENYCEAIKLLKERYGNKQVVISSQMDSLLKLPEATSMGEVKKLRNIYDKLESHVRSLRNVGVSPDTYGSFLAPVVMSKIPEELRIIITRDLPSGEWKLDHFSRNLIQNCNCERNVPLISGTGQRKEQHFSQRDKGKYINRYQSSTAALLTENKSVQSREGPWCTFCNGNHPSSNCTIVTDISARKQILRRRGKCFKCLKTGHLVRDCKSGKPCYNCGNNHHTSICETRSKPKTYTPQSINPNIPQQRNPPFVPLCPSTNMLVHQPPYYPVGPPCHSNTPHVPNASAFPFTPQQTNISSSNPFVPTYPATNMHAPQFPYSPASSVSEGYSLYDKLKKRFKDGGFNMRKCQTNSDVLGKKIASIEGSDTTKTCEDWEEDQSFSKTGLPQVNPEEEFPKVLGITWNTKSDKLVFSFDGLTIYLTEESVTKRIVLSSIAKVYDPLGLLSPITTLLKILFQAIFKDKNITWDDVLEDETAKSWKSALTNMKETSTVDLNRCYSPQIDRKEIRSVELHGFGDASEKAYGGVVYIRIRTGTLVSCQLVASKSKVAPIGGETIPRLELLSGLVLARLMSHVRRELEGKYKIDRVVCWLDSEIAL</sequence>
<evidence type="ECO:0000313" key="2">
    <source>
        <dbReference type="Proteomes" id="UP001152795"/>
    </source>
</evidence>